<gene>
    <name evidence="2" type="ORF">E6C27_scaffold1170G00670</name>
</gene>
<accession>A0A5A7TC93</accession>
<dbReference type="AlphaFoldDB" id="A0A5A7TC93"/>
<proteinExistence type="predicted"/>
<protein>
    <submittedName>
        <fullName evidence="2">Gag/pol protein</fullName>
    </submittedName>
</protein>
<dbReference type="EMBL" id="SSTE01018569">
    <property type="protein sequence ID" value="KAA0038899.1"/>
    <property type="molecule type" value="Genomic_DNA"/>
</dbReference>
<name>A0A5A7TC93_CUCMM</name>
<comment type="caution">
    <text evidence="2">The sequence shown here is derived from an EMBL/GenBank/DDBJ whole genome shotgun (WGS) entry which is preliminary data.</text>
</comment>
<feature type="region of interest" description="Disordered" evidence="1">
    <location>
        <begin position="1"/>
        <end position="56"/>
    </location>
</feature>
<evidence type="ECO:0000256" key="1">
    <source>
        <dbReference type="SAM" id="MobiDB-lite"/>
    </source>
</evidence>
<evidence type="ECO:0000313" key="2">
    <source>
        <dbReference type="EMBL" id="KAA0038899.1"/>
    </source>
</evidence>
<dbReference type="Proteomes" id="UP000321393">
    <property type="component" value="Unassembled WGS sequence"/>
</dbReference>
<reference evidence="2 3" key="1">
    <citation type="submission" date="2019-08" db="EMBL/GenBank/DDBJ databases">
        <title>Draft genome sequences of two oriental melons (Cucumis melo L. var makuwa).</title>
        <authorList>
            <person name="Kwon S.-Y."/>
        </authorList>
    </citation>
    <scope>NUCLEOTIDE SEQUENCE [LARGE SCALE GENOMIC DNA]</scope>
    <source>
        <strain evidence="3">cv. SW 3</strain>
        <tissue evidence="2">Leaf</tissue>
    </source>
</reference>
<feature type="compositionally biased region" description="Low complexity" evidence="1">
    <location>
        <begin position="33"/>
        <end position="49"/>
    </location>
</feature>
<evidence type="ECO:0000313" key="3">
    <source>
        <dbReference type="Proteomes" id="UP000321393"/>
    </source>
</evidence>
<sequence>MVTSRQIIDSLQEMFKGQKEKEKKKGGKGKRSAATAKGNGKAKVANKGKSFLGNVNGHCKRNYPKNLVKKKNEKEAKYDLLVLETCLVKNDQNA</sequence>
<dbReference type="OrthoDB" id="1920930at2759"/>
<organism evidence="2 3">
    <name type="scientific">Cucumis melo var. makuwa</name>
    <name type="common">Oriental melon</name>
    <dbReference type="NCBI Taxonomy" id="1194695"/>
    <lineage>
        <taxon>Eukaryota</taxon>
        <taxon>Viridiplantae</taxon>
        <taxon>Streptophyta</taxon>
        <taxon>Embryophyta</taxon>
        <taxon>Tracheophyta</taxon>
        <taxon>Spermatophyta</taxon>
        <taxon>Magnoliopsida</taxon>
        <taxon>eudicotyledons</taxon>
        <taxon>Gunneridae</taxon>
        <taxon>Pentapetalae</taxon>
        <taxon>rosids</taxon>
        <taxon>fabids</taxon>
        <taxon>Cucurbitales</taxon>
        <taxon>Cucurbitaceae</taxon>
        <taxon>Benincaseae</taxon>
        <taxon>Cucumis</taxon>
    </lineage>
</organism>